<dbReference type="AlphaFoldDB" id="A0A7X3G6H5"/>
<sequence>MTQEERIAQLEQEVAQLRSHVAEARDCLLHMAGTTRAFECAVLALLSSTKHPDAVAREVTRNLARLDSDLVFESISDAQLEGAQRASEVLLAALDAAQALAG</sequence>
<dbReference type="RefSeq" id="WP_160410947.1">
    <property type="nucleotide sequence ID" value="NZ_WSES01000019.1"/>
</dbReference>
<accession>A0A7X3G6H5</accession>
<reference evidence="1 2" key="1">
    <citation type="submission" date="2019-12" db="EMBL/GenBank/DDBJ databases">
        <authorList>
            <person name="Li C."/>
            <person name="Zhao J."/>
        </authorList>
    </citation>
    <scope>NUCLEOTIDE SEQUENCE [LARGE SCALE GENOMIC DNA]</scope>
    <source>
        <strain evidence="1 2">NEAU-DD11</strain>
    </source>
</reference>
<proteinExistence type="predicted"/>
<comment type="caution">
    <text evidence="1">The sequence shown here is derived from an EMBL/GenBank/DDBJ whole genome shotgun (WGS) entry which is preliminary data.</text>
</comment>
<keyword evidence="2" id="KW-1185">Reference proteome</keyword>
<evidence type="ECO:0000313" key="1">
    <source>
        <dbReference type="EMBL" id="MVW64523.1"/>
    </source>
</evidence>
<protein>
    <submittedName>
        <fullName evidence="1">Uncharacterized protein</fullName>
    </submittedName>
</protein>
<evidence type="ECO:0000313" key="2">
    <source>
        <dbReference type="Proteomes" id="UP000443353"/>
    </source>
</evidence>
<gene>
    <name evidence="1" type="ORF">GPY61_31885</name>
</gene>
<dbReference type="Proteomes" id="UP000443353">
    <property type="component" value="Unassembled WGS sequence"/>
</dbReference>
<name>A0A7X3G6H5_9BURK</name>
<dbReference type="EMBL" id="WSES01000019">
    <property type="protein sequence ID" value="MVW64523.1"/>
    <property type="molecule type" value="Genomic_DNA"/>
</dbReference>
<organism evidence="1 2">
    <name type="scientific">Massilia cellulosiltytica</name>
    <dbReference type="NCBI Taxonomy" id="2683234"/>
    <lineage>
        <taxon>Bacteria</taxon>
        <taxon>Pseudomonadati</taxon>
        <taxon>Pseudomonadota</taxon>
        <taxon>Betaproteobacteria</taxon>
        <taxon>Burkholderiales</taxon>
        <taxon>Oxalobacteraceae</taxon>
        <taxon>Telluria group</taxon>
        <taxon>Massilia</taxon>
    </lineage>
</organism>